<reference evidence="3 4" key="1">
    <citation type="submission" date="2017-06" db="EMBL/GenBank/DDBJ databases">
        <authorList>
            <person name="Kim H.J."/>
            <person name="Triplett B.A."/>
        </authorList>
    </citation>
    <scope>NUCLEOTIDE SEQUENCE [LARGE SCALE GENOMIC DNA]</scope>
    <source>
        <strain evidence="3 4">U15</strain>
    </source>
</reference>
<evidence type="ECO:0000313" key="4">
    <source>
        <dbReference type="Proteomes" id="UP000198284"/>
    </source>
</evidence>
<evidence type="ECO:0000259" key="2">
    <source>
        <dbReference type="Pfam" id="PF03364"/>
    </source>
</evidence>
<dbReference type="PANTHER" id="PTHR33824">
    <property type="entry name" value="POLYKETIDE CYCLASE/DEHYDRASE AND LIPID TRANSPORT SUPERFAMILY PROTEIN"/>
    <property type="match status" value="1"/>
</dbReference>
<evidence type="ECO:0000256" key="1">
    <source>
        <dbReference type="ARBA" id="ARBA00008918"/>
    </source>
</evidence>
<dbReference type="InterPro" id="IPR047137">
    <property type="entry name" value="ORF3"/>
</dbReference>
<dbReference type="EMBL" id="FZOT01000003">
    <property type="protein sequence ID" value="SNS52487.1"/>
    <property type="molecule type" value="Genomic_DNA"/>
</dbReference>
<dbReference type="Pfam" id="PF03364">
    <property type="entry name" value="Polyketide_cyc"/>
    <property type="match status" value="1"/>
</dbReference>
<dbReference type="Gene3D" id="3.30.530.20">
    <property type="match status" value="1"/>
</dbReference>
<dbReference type="OrthoDB" id="3695445at2"/>
<organism evidence="3 4">
    <name type="scientific">Noviherbaspirillum humi</name>
    <dbReference type="NCBI Taxonomy" id="1688639"/>
    <lineage>
        <taxon>Bacteria</taxon>
        <taxon>Pseudomonadati</taxon>
        <taxon>Pseudomonadota</taxon>
        <taxon>Betaproteobacteria</taxon>
        <taxon>Burkholderiales</taxon>
        <taxon>Oxalobacteraceae</taxon>
        <taxon>Noviherbaspirillum</taxon>
    </lineage>
</organism>
<dbReference type="CDD" id="cd07817">
    <property type="entry name" value="SRPBCC_8"/>
    <property type="match status" value="1"/>
</dbReference>
<feature type="domain" description="Coenzyme Q-binding protein COQ10 START" evidence="2">
    <location>
        <begin position="40"/>
        <end position="159"/>
    </location>
</feature>
<evidence type="ECO:0000313" key="3">
    <source>
        <dbReference type="EMBL" id="SNS52487.1"/>
    </source>
</evidence>
<name>A0A239F6R7_9BURK</name>
<comment type="similarity">
    <text evidence="1">Belongs to the ribosome association toxin RatA family.</text>
</comment>
<dbReference type="InterPro" id="IPR023393">
    <property type="entry name" value="START-like_dom_sf"/>
</dbReference>
<proteinExistence type="inferred from homology"/>
<dbReference type="SUPFAM" id="SSF55961">
    <property type="entry name" value="Bet v1-like"/>
    <property type="match status" value="1"/>
</dbReference>
<keyword evidence="4" id="KW-1185">Reference proteome</keyword>
<dbReference type="PANTHER" id="PTHR33824:SF7">
    <property type="entry name" value="POLYKETIDE CYCLASE_DEHYDRASE AND LIPID TRANSPORT SUPERFAMILY PROTEIN"/>
    <property type="match status" value="1"/>
</dbReference>
<gene>
    <name evidence="3" type="ORF">SAMN06265795_103208</name>
</gene>
<protein>
    <submittedName>
        <fullName evidence="3">Uncharacterized membrane protein</fullName>
    </submittedName>
</protein>
<dbReference type="InterPro" id="IPR005031">
    <property type="entry name" value="COQ10_START"/>
</dbReference>
<dbReference type="AlphaFoldDB" id="A0A239F6R7"/>
<dbReference type="RefSeq" id="WP_089398702.1">
    <property type="nucleotide sequence ID" value="NZ_FZOT01000003.1"/>
</dbReference>
<accession>A0A239F6R7</accession>
<dbReference type="Proteomes" id="UP000198284">
    <property type="component" value="Unassembled WGS sequence"/>
</dbReference>
<sequence>MLGRLVTVAALAVGGAYLSKRMKASSSPDAMSSVQESIEVDVPISTAYNQFTQFEDFPQFMSTVHEVRQIDDTHLHWRASVAGKEKEWDSEITHQVPDKRIAWRSISGVPNAGAVTFDRISDTRTRITLKMSYAPESFTEQVGDALGAVGLQAKENLAKFKELLERRGKETGAWRGTVNQTAH</sequence>